<proteinExistence type="predicted"/>
<dbReference type="Proteomes" id="UP000659388">
    <property type="component" value="Unassembled WGS sequence"/>
</dbReference>
<sequence length="59" mass="7056">MLFETNEFGLSQEGFHLLRDRFNYKTYPYSEIDKIRIETGKALEELLKEKLKDRLTSTV</sequence>
<evidence type="ECO:0000313" key="2">
    <source>
        <dbReference type="Proteomes" id="UP000659388"/>
    </source>
</evidence>
<dbReference type="EMBL" id="JAESIY010000002">
    <property type="protein sequence ID" value="MBL3655477.1"/>
    <property type="molecule type" value="Genomic_DNA"/>
</dbReference>
<reference evidence="1" key="1">
    <citation type="submission" date="2021-01" db="EMBL/GenBank/DDBJ databases">
        <title>Fulvivirga kasyanovii gen. nov., sp nov., a novel member of the phylum Bacteroidetes isolated from seawater in a mussel farm.</title>
        <authorList>
            <person name="Zhao L.-H."/>
            <person name="Wang Z.-J."/>
        </authorList>
    </citation>
    <scope>NUCLEOTIDE SEQUENCE</scope>
    <source>
        <strain evidence="1">2943</strain>
    </source>
</reference>
<gene>
    <name evidence="1" type="ORF">JL102_05000</name>
</gene>
<dbReference type="RefSeq" id="WP_202243146.1">
    <property type="nucleotide sequence ID" value="NZ_JAESIY010000002.1"/>
</dbReference>
<keyword evidence="2" id="KW-1185">Reference proteome</keyword>
<evidence type="ECO:0000313" key="1">
    <source>
        <dbReference type="EMBL" id="MBL3655477.1"/>
    </source>
</evidence>
<dbReference type="AlphaFoldDB" id="A0A937F5S3"/>
<name>A0A937F5S3_9BACT</name>
<protein>
    <submittedName>
        <fullName evidence="1">Uncharacterized protein</fullName>
    </submittedName>
</protein>
<comment type="caution">
    <text evidence="1">The sequence shown here is derived from an EMBL/GenBank/DDBJ whole genome shotgun (WGS) entry which is preliminary data.</text>
</comment>
<accession>A0A937F5S3</accession>
<organism evidence="1 2">
    <name type="scientific">Fulvivirga sediminis</name>
    <dbReference type="NCBI Taxonomy" id="2803949"/>
    <lineage>
        <taxon>Bacteria</taxon>
        <taxon>Pseudomonadati</taxon>
        <taxon>Bacteroidota</taxon>
        <taxon>Cytophagia</taxon>
        <taxon>Cytophagales</taxon>
        <taxon>Fulvivirgaceae</taxon>
        <taxon>Fulvivirga</taxon>
    </lineage>
</organism>